<dbReference type="Proteomes" id="UP000278149">
    <property type="component" value="Unassembled WGS sequence"/>
</dbReference>
<dbReference type="GO" id="GO:0016020">
    <property type="term" value="C:membrane"/>
    <property type="evidence" value="ECO:0007669"/>
    <property type="project" value="UniProtKB-SubCell"/>
</dbReference>
<feature type="domain" description="Cytochrome b561" evidence="8">
    <location>
        <begin position="1"/>
        <end position="64"/>
    </location>
</feature>
<sequence length="64" mass="7220">MFILDHHSLGYISLWYGAATLMTGIILLINRRPISKYMRYIRLIHLLLGATTGLLGILTYLAAT</sequence>
<reference evidence="9 10" key="1">
    <citation type="submission" date="2018-10" db="EMBL/GenBank/DDBJ databases">
        <title>Co-occurring genomic capacity for anaerobic methane metabolism and dissimilatory sulfite reduction discovered in the Korarchaeota.</title>
        <authorList>
            <person name="Mckay L.J."/>
            <person name="Dlakic M."/>
            <person name="Fields M.W."/>
            <person name="Delmont T.O."/>
            <person name="Eren A.M."/>
            <person name="Jay Z.J."/>
            <person name="Klingelsmith K.B."/>
            <person name="Rusch D.B."/>
            <person name="Inskeep W.P."/>
        </authorList>
    </citation>
    <scope>NUCLEOTIDE SEQUENCE [LARGE SCALE GENOMIC DNA]</scope>
    <source>
        <strain evidence="9 10">WS</strain>
    </source>
</reference>
<protein>
    <recommendedName>
        <fullName evidence="8">Cytochrome b561 domain-containing protein</fullName>
    </recommendedName>
</protein>
<organism evidence="9 10">
    <name type="scientific">Candidatus Korarchaeum cryptofilum</name>
    <dbReference type="NCBI Taxonomy" id="498846"/>
    <lineage>
        <taxon>Archaea</taxon>
        <taxon>Thermoproteota</taxon>
        <taxon>Candidatus Korarchaeia</taxon>
        <taxon>Candidatus Korarchaeales</taxon>
        <taxon>Candidatus Korarchaeaceae</taxon>
        <taxon>Candidatus Korarchaeum</taxon>
    </lineage>
</organism>
<feature type="transmembrane region" description="Helical" evidence="7">
    <location>
        <begin position="41"/>
        <end position="63"/>
    </location>
</feature>
<evidence type="ECO:0000256" key="3">
    <source>
        <dbReference type="ARBA" id="ARBA00022692"/>
    </source>
</evidence>
<evidence type="ECO:0000313" key="9">
    <source>
        <dbReference type="EMBL" id="RSN70642.1"/>
    </source>
</evidence>
<dbReference type="EMBL" id="RCOR01000006">
    <property type="protein sequence ID" value="RSN70642.1"/>
    <property type="molecule type" value="Genomic_DNA"/>
</dbReference>
<proteinExistence type="predicted"/>
<gene>
    <name evidence="9" type="ORF">D9Q81_01145</name>
</gene>
<accession>A0A3R9PF07</accession>
<keyword evidence="4" id="KW-0249">Electron transport</keyword>
<evidence type="ECO:0000313" key="10">
    <source>
        <dbReference type="Proteomes" id="UP000278149"/>
    </source>
</evidence>
<keyword evidence="2" id="KW-0813">Transport</keyword>
<name>A0A3R9PF07_9CREN</name>
<evidence type="ECO:0000256" key="6">
    <source>
        <dbReference type="ARBA" id="ARBA00023136"/>
    </source>
</evidence>
<evidence type="ECO:0000256" key="1">
    <source>
        <dbReference type="ARBA" id="ARBA00004370"/>
    </source>
</evidence>
<dbReference type="AlphaFoldDB" id="A0A3R9PF07"/>
<keyword evidence="5 7" id="KW-1133">Transmembrane helix</keyword>
<evidence type="ECO:0000256" key="7">
    <source>
        <dbReference type="SAM" id="Phobius"/>
    </source>
</evidence>
<evidence type="ECO:0000259" key="8">
    <source>
        <dbReference type="PROSITE" id="PS50939"/>
    </source>
</evidence>
<dbReference type="InterPro" id="IPR006593">
    <property type="entry name" value="Cyt_b561/ferric_Rdtase_TM"/>
</dbReference>
<dbReference type="RefSeq" id="WP_052568273.1">
    <property type="nucleotide sequence ID" value="NZ_RCOR01000006.1"/>
</dbReference>
<evidence type="ECO:0000256" key="2">
    <source>
        <dbReference type="ARBA" id="ARBA00022448"/>
    </source>
</evidence>
<keyword evidence="3 7" id="KW-0812">Transmembrane</keyword>
<evidence type="ECO:0000256" key="4">
    <source>
        <dbReference type="ARBA" id="ARBA00022982"/>
    </source>
</evidence>
<comment type="caution">
    <text evidence="9">The sequence shown here is derived from an EMBL/GenBank/DDBJ whole genome shotgun (WGS) entry which is preliminary data.</text>
</comment>
<dbReference type="PROSITE" id="PS50939">
    <property type="entry name" value="CYTOCHROME_B561"/>
    <property type="match status" value="1"/>
</dbReference>
<dbReference type="GeneID" id="25399892"/>
<comment type="subcellular location">
    <subcellularLocation>
        <location evidence="1">Membrane</location>
    </subcellularLocation>
</comment>
<evidence type="ECO:0000256" key="5">
    <source>
        <dbReference type="ARBA" id="ARBA00022989"/>
    </source>
</evidence>
<feature type="transmembrane region" description="Helical" evidence="7">
    <location>
        <begin position="12"/>
        <end position="29"/>
    </location>
</feature>
<keyword evidence="6 7" id="KW-0472">Membrane</keyword>